<comment type="caution">
    <text evidence="7">The sequence shown here is derived from an EMBL/GenBank/DDBJ whole genome shotgun (WGS) entry which is preliminary data.</text>
</comment>
<evidence type="ECO:0000256" key="2">
    <source>
        <dbReference type="ARBA" id="ARBA00022692"/>
    </source>
</evidence>
<dbReference type="InterPro" id="IPR036259">
    <property type="entry name" value="MFS_trans_sf"/>
</dbReference>
<feature type="transmembrane region" description="Helical" evidence="5">
    <location>
        <begin position="14"/>
        <end position="35"/>
    </location>
</feature>
<keyword evidence="3 5" id="KW-1133">Transmembrane helix</keyword>
<name>A0ABP8JI26_9MICO</name>
<dbReference type="Pfam" id="PF07690">
    <property type="entry name" value="MFS_1"/>
    <property type="match status" value="1"/>
</dbReference>
<dbReference type="InterPro" id="IPR011701">
    <property type="entry name" value="MFS"/>
</dbReference>
<feature type="transmembrane region" description="Helical" evidence="5">
    <location>
        <begin position="279"/>
        <end position="299"/>
    </location>
</feature>
<proteinExistence type="predicted"/>
<feature type="transmembrane region" description="Helical" evidence="5">
    <location>
        <begin position="240"/>
        <end position="258"/>
    </location>
</feature>
<organism evidence="7 8">
    <name type="scientific">Ornithinibacter aureus</name>
    <dbReference type="NCBI Taxonomy" id="622664"/>
    <lineage>
        <taxon>Bacteria</taxon>
        <taxon>Bacillati</taxon>
        <taxon>Actinomycetota</taxon>
        <taxon>Actinomycetes</taxon>
        <taxon>Micrococcales</taxon>
        <taxon>Intrasporangiaceae</taxon>
        <taxon>Ornithinibacter</taxon>
    </lineage>
</organism>
<accession>A0ABP8JI26</accession>
<sequence>MSPVLTPREAERRLYLLTTTRWLPVGFIVGIIILLQTGRGLTVAQAASSFAIGGLVTFALELPTSGFADAVGRRPVYLAAAALGVVAAVGIALAQSFWWFVAAAVVTGAFRALDSGPLEAWFVDAVHATMSGVDVDRQLSRAGSVLGGAIAVGALASGGLIWWDPVRTVFGVSGVSALDAAAWVSAALTVVHLVAAAALMTEQRPPAAAGRSRWSHALSEARTTPVVIAGGLRLLATNRVLLALVGVEVFWSVGMITFESLMPLRLEELVGSAERAGALVGPVSAAGWGLFAVGSWLAGVTSGRIGVARAAMVGRVLNAFGAVVMGLVAGPVALVAAYLFTYSMHGMNGPPHAALLHRQATSANRATVLSINSMMAFLAFAVAAPLVGTLADRASISTAMVTAGAISLLGVACYVPARRQERGRASLETSVVAH</sequence>
<reference evidence="8" key="1">
    <citation type="journal article" date="2019" name="Int. J. Syst. Evol. Microbiol.">
        <title>The Global Catalogue of Microorganisms (GCM) 10K type strain sequencing project: providing services to taxonomists for standard genome sequencing and annotation.</title>
        <authorList>
            <consortium name="The Broad Institute Genomics Platform"/>
            <consortium name="The Broad Institute Genome Sequencing Center for Infectious Disease"/>
            <person name="Wu L."/>
            <person name="Ma J."/>
        </authorList>
    </citation>
    <scope>NUCLEOTIDE SEQUENCE [LARGE SCALE GENOMIC DNA]</scope>
    <source>
        <strain evidence="8">JCM 17738</strain>
    </source>
</reference>
<dbReference type="Gene3D" id="1.20.1250.20">
    <property type="entry name" value="MFS general substrate transporter like domains"/>
    <property type="match status" value="1"/>
</dbReference>
<evidence type="ECO:0000313" key="8">
    <source>
        <dbReference type="Proteomes" id="UP001500390"/>
    </source>
</evidence>
<feature type="transmembrane region" description="Helical" evidence="5">
    <location>
        <begin position="76"/>
        <end position="101"/>
    </location>
</feature>
<feature type="transmembrane region" description="Helical" evidence="5">
    <location>
        <begin position="366"/>
        <end position="388"/>
    </location>
</feature>
<feature type="transmembrane region" description="Helical" evidence="5">
    <location>
        <begin position="319"/>
        <end position="340"/>
    </location>
</feature>
<evidence type="ECO:0000256" key="5">
    <source>
        <dbReference type="SAM" id="Phobius"/>
    </source>
</evidence>
<dbReference type="PROSITE" id="PS50850">
    <property type="entry name" value="MFS"/>
    <property type="match status" value="1"/>
</dbReference>
<feature type="transmembrane region" description="Helical" evidence="5">
    <location>
        <begin position="41"/>
        <end position="64"/>
    </location>
</feature>
<feature type="domain" description="Major facilitator superfamily (MFS) profile" evidence="6">
    <location>
        <begin position="1"/>
        <end position="422"/>
    </location>
</feature>
<keyword evidence="8" id="KW-1185">Reference proteome</keyword>
<dbReference type="PROSITE" id="PS00216">
    <property type="entry name" value="SUGAR_TRANSPORT_1"/>
    <property type="match status" value="1"/>
</dbReference>
<evidence type="ECO:0000259" key="6">
    <source>
        <dbReference type="PROSITE" id="PS50850"/>
    </source>
</evidence>
<evidence type="ECO:0000256" key="4">
    <source>
        <dbReference type="ARBA" id="ARBA00023136"/>
    </source>
</evidence>
<dbReference type="PANTHER" id="PTHR23530">
    <property type="entry name" value="TRANSPORT PROTEIN-RELATED"/>
    <property type="match status" value="1"/>
</dbReference>
<evidence type="ECO:0000313" key="7">
    <source>
        <dbReference type="EMBL" id="GAA4391230.1"/>
    </source>
</evidence>
<dbReference type="EMBL" id="BAABFX010000019">
    <property type="protein sequence ID" value="GAA4391230.1"/>
    <property type="molecule type" value="Genomic_DNA"/>
</dbReference>
<feature type="transmembrane region" description="Helical" evidence="5">
    <location>
        <begin position="175"/>
        <end position="200"/>
    </location>
</feature>
<dbReference type="InterPro" id="IPR053160">
    <property type="entry name" value="MFS_DHA3_Transporter"/>
</dbReference>
<dbReference type="InterPro" id="IPR020846">
    <property type="entry name" value="MFS_dom"/>
</dbReference>
<dbReference type="Proteomes" id="UP001500390">
    <property type="component" value="Unassembled WGS sequence"/>
</dbReference>
<dbReference type="SUPFAM" id="SSF103473">
    <property type="entry name" value="MFS general substrate transporter"/>
    <property type="match status" value="1"/>
</dbReference>
<dbReference type="InterPro" id="IPR005829">
    <property type="entry name" value="Sugar_transporter_CS"/>
</dbReference>
<protein>
    <recommendedName>
        <fullName evidence="6">Major facilitator superfamily (MFS) profile domain-containing protein</fullName>
    </recommendedName>
</protein>
<keyword evidence="4 5" id="KW-0472">Membrane</keyword>
<comment type="subcellular location">
    <subcellularLocation>
        <location evidence="1">Cell membrane</location>
        <topology evidence="1">Multi-pass membrane protein</topology>
    </subcellularLocation>
</comment>
<feature type="transmembrane region" description="Helical" evidence="5">
    <location>
        <begin position="394"/>
        <end position="415"/>
    </location>
</feature>
<evidence type="ECO:0000256" key="1">
    <source>
        <dbReference type="ARBA" id="ARBA00004651"/>
    </source>
</evidence>
<dbReference type="PANTHER" id="PTHR23530:SF1">
    <property type="entry name" value="PERMEASE, MAJOR FACILITATOR SUPERFAMILY-RELATED"/>
    <property type="match status" value="1"/>
</dbReference>
<gene>
    <name evidence="7" type="ORF">GCM10023153_08880</name>
</gene>
<dbReference type="RefSeq" id="WP_159900849.1">
    <property type="nucleotide sequence ID" value="NZ_BAABFX010000019.1"/>
</dbReference>
<feature type="transmembrane region" description="Helical" evidence="5">
    <location>
        <begin position="142"/>
        <end position="163"/>
    </location>
</feature>
<evidence type="ECO:0000256" key="3">
    <source>
        <dbReference type="ARBA" id="ARBA00022989"/>
    </source>
</evidence>
<keyword evidence="2 5" id="KW-0812">Transmembrane</keyword>